<organism evidence="2 3">
    <name type="scientific">Gymnopus androsaceus JB14</name>
    <dbReference type="NCBI Taxonomy" id="1447944"/>
    <lineage>
        <taxon>Eukaryota</taxon>
        <taxon>Fungi</taxon>
        <taxon>Dikarya</taxon>
        <taxon>Basidiomycota</taxon>
        <taxon>Agaricomycotina</taxon>
        <taxon>Agaricomycetes</taxon>
        <taxon>Agaricomycetidae</taxon>
        <taxon>Agaricales</taxon>
        <taxon>Marasmiineae</taxon>
        <taxon>Omphalotaceae</taxon>
        <taxon>Gymnopus</taxon>
    </lineage>
</organism>
<feature type="region of interest" description="Disordered" evidence="1">
    <location>
        <begin position="157"/>
        <end position="212"/>
    </location>
</feature>
<evidence type="ECO:0008006" key="4">
    <source>
        <dbReference type="Google" id="ProtNLM"/>
    </source>
</evidence>
<evidence type="ECO:0000256" key="1">
    <source>
        <dbReference type="SAM" id="MobiDB-lite"/>
    </source>
</evidence>
<dbReference type="Proteomes" id="UP000799118">
    <property type="component" value="Unassembled WGS sequence"/>
</dbReference>
<gene>
    <name evidence="2" type="ORF">BT96DRAFT_917219</name>
</gene>
<dbReference type="AlphaFoldDB" id="A0A6A4I1I1"/>
<dbReference type="EMBL" id="ML769421">
    <property type="protein sequence ID" value="KAE9403833.1"/>
    <property type="molecule type" value="Genomic_DNA"/>
</dbReference>
<dbReference type="OrthoDB" id="9997739at2759"/>
<accession>A0A6A4I1I1</accession>
<sequence>MTSAIILSDDFDITPEEFESFLKVFYNPRYSYYQFEQPQQEWASILKLSNLWGFSNVKELAIEQLQYLDVPLVDRIVLYQDYQVGWELLAPLYVDLASRESTLDHEESRRLGFRTAIVIFQARERLRSLAMGGRSPLPDDVGPEAAKEVISNIFDSVGPEPSFTPPTSPKAKLNGFGSPGRKSSSVFGSPRSNGFAFSGGSHSRNGSSGGFK</sequence>
<evidence type="ECO:0000313" key="3">
    <source>
        <dbReference type="Proteomes" id="UP000799118"/>
    </source>
</evidence>
<feature type="compositionally biased region" description="Polar residues" evidence="1">
    <location>
        <begin position="181"/>
        <end position="192"/>
    </location>
</feature>
<protein>
    <recommendedName>
        <fullName evidence="4">BTB domain-containing protein</fullName>
    </recommendedName>
</protein>
<reference evidence="2" key="1">
    <citation type="journal article" date="2019" name="Environ. Microbiol.">
        <title>Fungal ecological strategies reflected in gene transcription - a case study of two litter decomposers.</title>
        <authorList>
            <person name="Barbi F."/>
            <person name="Kohler A."/>
            <person name="Barry K."/>
            <person name="Baskaran P."/>
            <person name="Daum C."/>
            <person name="Fauchery L."/>
            <person name="Ihrmark K."/>
            <person name="Kuo A."/>
            <person name="LaButti K."/>
            <person name="Lipzen A."/>
            <person name="Morin E."/>
            <person name="Grigoriev I.V."/>
            <person name="Henrissat B."/>
            <person name="Lindahl B."/>
            <person name="Martin F."/>
        </authorList>
    </citation>
    <scope>NUCLEOTIDE SEQUENCE</scope>
    <source>
        <strain evidence="2">JB14</strain>
    </source>
</reference>
<name>A0A6A4I1I1_9AGAR</name>
<evidence type="ECO:0000313" key="2">
    <source>
        <dbReference type="EMBL" id="KAE9403833.1"/>
    </source>
</evidence>
<proteinExistence type="predicted"/>
<keyword evidence="3" id="KW-1185">Reference proteome</keyword>